<protein>
    <submittedName>
        <fullName evidence="2">Uncharacterized protein</fullName>
    </submittedName>
</protein>
<reference evidence="2" key="1">
    <citation type="submission" date="2019-02" db="EMBL/GenBank/DDBJ databases">
        <authorList>
            <person name="Gruber-Vodicka R. H."/>
            <person name="Seah K. B. B."/>
        </authorList>
    </citation>
    <scope>NUCLEOTIDE SEQUENCE</scope>
    <source>
        <strain evidence="2">BECK_BZ125</strain>
    </source>
</reference>
<dbReference type="EMBL" id="CAADFT010000067">
    <property type="protein sequence ID" value="VFK46587.1"/>
    <property type="molecule type" value="Genomic_DNA"/>
</dbReference>
<proteinExistence type="predicted"/>
<keyword evidence="1" id="KW-0472">Membrane</keyword>
<evidence type="ECO:0000256" key="1">
    <source>
        <dbReference type="SAM" id="Phobius"/>
    </source>
</evidence>
<keyword evidence="1" id="KW-0812">Transmembrane</keyword>
<organism evidence="2">
    <name type="scientific">Candidatus Kentrum sp. TC</name>
    <dbReference type="NCBI Taxonomy" id="2126339"/>
    <lineage>
        <taxon>Bacteria</taxon>
        <taxon>Pseudomonadati</taxon>
        <taxon>Pseudomonadota</taxon>
        <taxon>Gammaproteobacteria</taxon>
        <taxon>Candidatus Kentrum</taxon>
    </lineage>
</organism>
<feature type="transmembrane region" description="Helical" evidence="1">
    <location>
        <begin position="25"/>
        <end position="45"/>
    </location>
</feature>
<gene>
    <name evidence="2" type="ORF">BECKTC1821E_GA0114239_10674</name>
</gene>
<name>A0A450YYI2_9GAMM</name>
<evidence type="ECO:0000313" key="2">
    <source>
        <dbReference type="EMBL" id="VFK46587.1"/>
    </source>
</evidence>
<accession>A0A450YYI2</accession>
<sequence length="47" mass="5577">MKKRVTVRRCDKKPNDRTRWKRKGAAISILAASILLICIAMFLNWRF</sequence>
<dbReference type="AlphaFoldDB" id="A0A450YYI2"/>
<keyword evidence="1" id="KW-1133">Transmembrane helix</keyword>